<feature type="compositionally biased region" description="Polar residues" evidence="2">
    <location>
        <begin position="1"/>
        <end position="16"/>
    </location>
</feature>
<accession>A0A8S0WMZ6</accession>
<reference evidence="5 6" key="1">
    <citation type="submission" date="2020-01" db="EMBL/GenBank/DDBJ databases">
        <authorList>
            <person name="Gupta K D."/>
        </authorList>
    </citation>
    <scope>NUCLEOTIDE SEQUENCE [LARGE SCALE GENOMIC DNA]</scope>
</reference>
<evidence type="ECO:0000256" key="2">
    <source>
        <dbReference type="SAM" id="MobiDB-lite"/>
    </source>
</evidence>
<feature type="region of interest" description="Disordered" evidence="2">
    <location>
        <begin position="1"/>
        <end position="38"/>
    </location>
</feature>
<evidence type="ECO:0008006" key="7">
    <source>
        <dbReference type="Google" id="ProtNLM"/>
    </source>
</evidence>
<dbReference type="Proteomes" id="UP000467700">
    <property type="component" value="Unassembled WGS sequence"/>
</dbReference>
<dbReference type="Pfam" id="PF00656">
    <property type="entry name" value="Peptidase_C14"/>
    <property type="match status" value="1"/>
</dbReference>
<feature type="compositionally biased region" description="Polar residues" evidence="2">
    <location>
        <begin position="286"/>
        <end position="296"/>
    </location>
</feature>
<evidence type="ECO:0000313" key="6">
    <source>
        <dbReference type="Proteomes" id="UP000467700"/>
    </source>
</evidence>
<dbReference type="Gene3D" id="3.40.50.12660">
    <property type="match status" value="2"/>
</dbReference>
<organism evidence="5 6">
    <name type="scientific">Cyclocybe aegerita</name>
    <name type="common">Black poplar mushroom</name>
    <name type="synonym">Agrocybe aegerita</name>
    <dbReference type="NCBI Taxonomy" id="1973307"/>
    <lineage>
        <taxon>Eukaryota</taxon>
        <taxon>Fungi</taxon>
        <taxon>Dikarya</taxon>
        <taxon>Basidiomycota</taxon>
        <taxon>Agaricomycotina</taxon>
        <taxon>Agaricomycetes</taxon>
        <taxon>Agaricomycetidae</taxon>
        <taxon>Agaricales</taxon>
        <taxon>Agaricineae</taxon>
        <taxon>Bolbitiaceae</taxon>
        <taxon>Cyclocybe</taxon>
    </lineage>
</organism>
<dbReference type="OrthoDB" id="3223806at2759"/>
<dbReference type="GO" id="GO:0005737">
    <property type="term" value="C:cytoplasm"/>
    <property type="evidence" value="ECO:0007669"/>
    <property type="project" value="TreeGrafter"/>
</dbReference>
<keyword evidence="6" id="KW-1185">Reference proteome</keyword>
<feature type="compositionally biased region" description="Basic residues" evidence="2">
    <location>
        <begin position="300"/>
        <end position="314"/>
    </location>
</feature>
<comment type="caution">
    <text evidence="5">The sequence shown here is derived from an EMBL/GenBank/DDBJ whole genome shotgun (WGS) entry which is preliminary data.</text>
</comment>
<protein>
    <recommendedName>
        <fullName evidence="7">Metacaspase-1</fullName>
    </recommendedName>
</protein>
<evidence type="ECO:0000259" key="4">
    <source>
        <dbReference type="Pfam" id="PF20415"/>
    </source>
</evidence>
<dbReference type="PANTHER" id="PTHR48104:SF30">
    <property type="entry name" value="METACASPASE-1"/>
    <property type="match status" value="1"/>
</dbReference>
<dbReference type="InterPro" id="IPR050452">
    <property type="entry name" value="Metacaspase"/>
</dbReference>
<dbReference type="AlphaFoldDB" id="A0A8S0WMZ6"/>
<dbReference type="InterPro" id="IPR011600">
    <property type="entry name" value="Pept_C14_caspase"/>
</dbReference>
<dbReference type="InterPro" id="IPR046522">
    <property type="entry name" value="DUF6699"/>
</dbReference>
<feature type="region of interest" description="Disordered" evidence="2">
    <location>
        <begin position="284"/>
        <end position="317"/>
    </location>
</feature>
<feature type="domain" description="Peptidase C14 caspase" evidence="3">
    <location>
        <begin position="312"/>
        <end position="630"/>
    </location>
</feature>
<name>A0A8S0WMZ6_CYCAE</name>
<gene>
    <name evidence="5" type="ORF">AAE3_LOCUS3575</name>
</gene>
<feature type="compositionally biased region" description="Polar residues" evidence="2">
    <location>
        <begin position="670"/>
        <end position="679"/>
    </location>
</feature>
<dbReference type="GO" id="GO:0006508">
    <property type="term" value="P:proteolysis"/>
    <property type="evidence" value="ECO:0007669"/>
    <property type="project" value="InterPro"/>
</dbReference>
<proteinExistence type="inferred from homology"/>
<dbReference type="EMBL" id="CACVBS010000032">
    <property type="protein sequence ID" value="CAA7261282.1"/>
    <property type="molecule type" value="Genomic_DNA"/>
</dbReference>
<evidence type="ECO:0000256" key="1">
    <source>
        <dbReference type="ARBA" id="ARBA00009005"/>
    </source>
</evidence>
<dbReference type="GO" id="GO:0004197">
    <property type="term" value="F:cysteine-type endopeptidase activity"/>
    <property type="evidence" value="ECO:0007669"/>
    <property type="project" value="InterPro"/>
</dbReference>
<feature type="domain" description="DUF6699" evidence="4">
    <location>
        <begin position="82"/>
        <end position="161"/>
    </location>
</feature>
<dbReference type="PANTHER" id="PTHR48104">
    <property type="entry name" value="METACASPASE-4"/>
    <property type="match status" value="1"/>
</dbReference>
<comment type="similarity">
    <text evidence="1">Belongs to the peptidase C14B family.</text>
</comment>
<sequence length="691" mass="77866">MSSSYPPSTHVDSSSARPRGQPASVLGISENGQERDSEIVQREFEDHPPPLARNRTMPLPPLSMVAIFVHPLLQYSSISPPIAYDVTLPPSTAVLATRTRTDPAMAWWKYHSAMEPKALGSMTIRMCGILSPIVVRPARLDCDIITLGNVLDAVHQAFPSPHDNDNEKRPPHLSFCDSDDSGCVEPSGLQAQPSIARQAGPDIPIAYLLSPFFLPSSVLFCYPLVQRLFLYFMKIIGSRFRLRGHRPPKALPAQEKAKEEEKVEVRIKKRALLIGVCDVPEPPPTSALSPVAQTPLSAAPKRKSRRRSKTKKMPTLKGPHADVAAMKDLLIETYQYDPDDITVLIDDIIPGHPQPTRENILRAIATLIHGARENDRFFFYFAGHSKQEDTDDIEEEDRKNEFMLCSDGLAIQDDELRTRLVNPLPPKSSLIAVFDSCNSGTLLDLKHFRCNQVYVPWLNRGDRRTKSMWYQNQRQAAKISTRAVQQFTRINTNLFKWTQTSIDQLMMSPVEASTLDVKLEPVINKKKTSISIITDRLLLSEPSSWLDSAAPRCASPEMLYCSGDCRDNPLFQRDGSDQADVISLSSAGDSQRAWEGADGTSMTQALVQLLRNDPHPTFHNLLTHVSHDLHRFYLNLHVKAREYRKMIEARNEERKKKGKKPKQGDVVEMNNFQNPQLSSDRPLDMSRTWYP</sequence>
<feature type="region of interest" description="Disordered" evidence="2">
    <location>
        <begin position="649"/>
        <end position="691"/>
    </location>
</feature>
<dbReference type="Pfam" id="PF20415">
    <property type="entry name" value="DUF6699"/>
    <property type="match status" value="1"/>
</dbReference>
<evidence type="ECO:0000313" key="5">
    <source>
        <dbReference type="EMBL" id="CAA7261282.1"/>
    </source>
</evidence>
<evidence type="ECO:0000259" key="3">
    <source>
        <dbReference type="Pfam" id="PF00656"/>
    </source>
</evidence>